<dbReference type="InterPro" id="IPR049549">
    <property type="entry name" value="RPN7_PSMD6_C"/>
</dbReference>
<dbReference type="SMART" id="SM00088">
    <property type="entry name" value="PINT"/>
    <property type="match status" value="1"/>
</dbReference>
<dbReference type="GO" id="GO:0008541">
    <property type="term" value="C:proteasome regulatory particle, lid subcomplex"/>
    <property type="evidence" value="ECO:0007669"/>
    <property type="project" value="EnsemblFungi"/>
</dbReference>
<feature type="coiled-coil region" evidence="4">
    <location>
        <begin position="75"/>
        <end position="102"/>
    </location>
</feature>
<evidence type="ECO:0000256" key="4">
    <source>
        <dbReference type="SAM" id="Coils"/>
    </source>
</evidence>
<evidence type="ECO:0000256" key="1">
    <source>
        <dbReference type="ARBA" id="ARBA00022942"/>
    </source>
</evidence>
<dbReference type="GO" id="GO:0043161">
    <property type="term" value="P:proteasome-mediated ubiquitin-dependent protein catabolic process"/>
    <property type="evidence" value="ECO:0007669"/>
    <property type="project" value="EnsemblFungi"/>
</dbReference>
<evidence type="ECO:0000256" key="3">
    <source>
        <dbReference type="ARBA" id="ARBA00093502"/>
    </source>
</evidence>
<dbReference type="EMBL" id="KV454540">
    <property type="protein sequence ID" value="ODV68010.1"/>
    <property type="molecule type" value="Genomic_DNA"/>
</dbReference>
<evidence type="ECO:0000313" key="6">
    <source>
        <dbReference type="EMBL" id="ODV68010.1"/>
    </source>
</evidence>
<dbReference type="AlphaFoldDB" id="A0A1E4RL73"/>
<dbReference type="Proteomes" id="UP000095085">
    <property type="component" value="Unassembled WGS sequence"/>
</dbReference>
<dbReference type="InterPro" id="IPR036390">
    <property type="entry name" value="WH_DNA-bd_sf"/>
</dbReference>
<keyword evidence="4" id="KW-0175">Coiled coil</keyword>
<dbReference type="SUPFAM" id="SSF46785">
    <property type="entry name" value="Winged helix' DNA-binding domain"/>
    <property type="match status" value="1"/>
</dbReference>
<keyword evidence="1" id="KW-0647">Proteasome</keyword>
<evidence type="ECO:0000313" key="7">
    <source>
        <dbReference type="Proteomes" id="UP000095085"/>
    </source>
</evidence>
<accession>A0A1E4RL73</accession>
<dbReference type="SUPFAM" id="SSF48452">
    <property type="entry name" value="TPR-like"/>
    <property type="match status" value="1"/>
</dbReference>
<reference evidence="7" key="1">
    <citation type="submission" date="2016-05" db="EMBL/GenBank/DDBJ databases">
        <title>Comparative genomics of biotechnologically important yeasts.</title>
        <authorList>
            <consortium name="DOE Joint Genome Institute"/>
            <person name="Riley R."/>
            <person name="Haridas S."/>
            <person name="Wolfe K.H."/>
            <person name="Lopes M.R."/>
            <person name="Hittinger C.T."/>
            <person name="Goker M."/>
            <person name="Salamov A."/>
            <person name="Wisecaver J."/>
            <person name="Long T.M."/>
            <person name="Aerts A.L."/>
            <person name="Barry K."/>
            <person name="Choi C."/>
            <person name="Clum A."/>
            <person name="Coughlan A.Y."/>
            <person name="Deshpande S."/>
            <person name="Douglass A.P."/>
            <person name="Hanson S.J."/>
            <person name="Klenk H.-P."/>
            <person name="Labutti K."/>
            <person name="Lapidus A."/>
            <person name="Lindquist E."/>
            <person name="Lipzen A."/>
            <person name="Meier-Kolthoff J.P."/>
            <person name="Ohm R.A."/>
            <person name="Otillar R.P."/>
            <person name="Pangilinan J."/>
            <person name="Peng Y."/>
            <person name="Rokas A."/>
            <person name="Rosa C.A."/>
            <person name="Scheuner C."/>
            <person name="Sibirny A.A."/>
            <person name="Slot J.C."/>
            <person name="Stielow J.B."/>
            <person name="Sun H."/>
            <person name="Kurtzman C.P."/>
            <person name="Blackwell M."/>
            <person name="Grigoriev I.V."/>
            <person name="Jeffries T.W."/>
        </authorList>
    </citation>
    <scope>NUCLEOTIDE SEQUENCE [LARGE SCALE GENOMIC DNA]</scope>
    <source>
        <strain evidence="7">NRRL Y-1933</strain>
    </source>
</reference>
<protein>
    <submittedName>
        <fullName evidence="6">PCI-domain-containing protein</fullName>
    </submittedName>
</protein>
<dbReference type="FunFam" id="1.25.40.570:FF:000005">
    <property type="entry name" value="26S proteasome regulatory subunit N7"/>
    <property type="match status" value="1"/>
</dbReference>
<proteinExistence type="predicted"/>
<sequence>MSEFDSDVPKIPDYTLSEKQFLLSKNLDNAGHREELVKELLESIKEKKLAPYYKYLTSELPEIVKFDQALYSSLKSENEKQIAELNKKIKDAEEDDETKDEILPSTIRLAEYYTEIIDKQNAIATYKKALELTQSTGSKIDILLTLARIEFFFNDYPAVAKYLDQVKAQIDKGGDWERRNRYKTYHGIYLLATRNFSEAAKLLIDSLATFTSTEICSYEQVAHYSIVAGVLSLDRVDLKSKIIDSPEILSIYSSTSYLEPLINLTNSLYTCQYNYFFQYLLETHDKLLLTNKYLNQHANYFLRELRCKAYGQLLESYKSLSLKSMARNFSISEEFLDQDLCKFIPNKKLNCTVDKVNGIIETNRPDNKNSQYHLLIKQGDNLLTKLQKYGAAVKLSGAERVA</sequence>
<dbReference type="InterPro" id="IPR000717">
    <property type="entry name" value="PCI_dom"/>
</dbReference>
<name>A0A1E4RL73_9ASCO</name>
<dbReference type="RefSeq" id="XP_020077077.1">
    <property type="nucleotide sequence ID" value="XM_020222231.1"/>
</dbReference>
<dbReference type="Pfam" id="PF01399">
    <property type="entry name" value="PCI"/>
    <property type="match status" value="1"/>
</dbReference>
<comment type="function">
    <text evidence="2">Component of the 19S cap proteasome complex which acts as a regulatory subunit of the 26S proteasome, involved in the ATP-dependent degradation of ubiquitinated proteins.</text>
</comment>
<keyword evidence="7" id="KW-1185">Reference proteome</keyword>
<gene>
    <name evidence="6" type="ORF">HYPBUDRAFT_156711</name>
</gene>
<dbReference type="OrthoDB" id="1452at2759"/>
<dbReference type="PANTHER" id="PTHR14145:SF1">
    <property type="entry name" value="26S PROTEASOME NON-ATPASE REGULATORY SUBUNIT 6"/>
    <property type="match status" value="1"/>
</dbReference>
<dbReference type="InterPro" id="IPR011990">
    <property type="entry name" value="TPR-like_helical_dom_sf"/>
</dbReference>
<dbReference type="GeneID" id="30996780"/>
<dbReference type="InterPro" id="IPR019585">
    <property type="entry name" value="Rpn7/CSN1"/>
</dbReference>
<evidence type="ECO:0000256" key="2">
    <source>
        <dbReference type="ARBA" id="ARBA00093435"/>
    </source>
</evidence>
<feature type="domain" description="PCI" evidence="5">
    <location>
        <begin position="195"/>
        <end position="367"/>
    </location>
</feature>
<dbReference type="InterPro" id="IPR045135">
    <property type="entry name" value="Rpn7_N"/>
</dbReference>
<dbReference type="Pfam" id="PF10602">
    <property type="entry name" value="RPN7"/>
    <property type="match status" value="1"/>
</dbReference>
<dbReference type="GO" id="GO:0005198">
    <property type="term" value="F:structural molecule activity"/>
    <property type="evidence" value="ECO:0007669"/>
    <property type="project" value="EnsemblFungi"/>
</dbReference>
<dbReference type="PANTHER" id="PTHR14145">
    <property type="entry name" value="26S PROTESOME SUBUNIT 6"/>
    <property type="match status" value="1"/>
</dbReference>
<dbReference type="GO" id="GO:0005634">
    <property type="term" value="C:nucleus"/>
    <property type="evidence" value="ECO:0007669"/>
    <property type="project" value="EnsemblFungi"/>
</dbReference>
<dbReference type="PROSITE" id="PS50250">
    <property type="entry name" value="PCI"/>
    <property type="match status" value="1"/>
</dbReference>
<organism evidence="6 7">
    <name type="scientific">Hyphopichia burtonii NRRL Y-1933</name>
    <dbReference type="NCBI Taxonomy" id="984485"/>
    <lineage>
        <taxon>Eukaryota</taxon>
        <taxon>Fungi</taxon>
        <taxon>Dikarya</taxon>
        <taxon>Ascomycota</taxon>
        <taxon>Saccharomycotina</taxon>
        <taxon>Pichiomycetes</taxon>
        <taxon>Debaryomycetaceae</taxon>
        <taxon>Hyphopichia</taxon>
    </lineage>
</organism>
<dbReference type="STRING" id="984485.A0A1E4RL73"/>
<comment type="subunit">
    <text evidence="3">The 26S proteasome is composed of a core protease, known as the 20S proteasome, capped at one or both ends by the 19S regulatory complex (RC). The RC is composed of at least 18 different subunits in two subcomplexes, the base and the lid, which form the portions proximal and distal to the 20S proteolytic core, respectively. Component of the lid subcomplex of the 19S RC.</text>
</comment>
<evidence type="ECO:0000259" key="5">
    <source>
        <dbReference type="PROSITE" id="PS50250"/>
    </source>
</evidence>
<dbReference type="Gene3D" id="1.25.40.570">
    <property type="match status" value="1"/>
</dbReference>
<dbReference type="Pfam" id="PF21154">
    <property type="entry name" value="RPN7_PSMD6_C"/>
    <property type="match status" value="1"/>
</dbReference>